<dbReference type="InterPro" id="IPR017853">
    <property type="entry name" value="GH"/>
</dbReference>
<dbReference type="AlphaFoldDB" id="A0AA36E605"/>
<dbReference type="Pfam" id="PF00704">
    <property type="entry name" value="Glyco_hydro_18"/>
    <property type="match status" value="1"/>
</dbReference>
<evidence type="ECO:0000313" key="8">
    <source>
        <dbReference type="Proteomes" id="UP001177003"/>
    </source>
</evidence>
<name>A0AA36E605_LACSI</name>
<proteinExistence type="inferred from homology"/>
<gene>
    <name evidence="7" type="ORF">LSALG_LOCUS23103</name>
</gene>
<dbReference type="InterPro" id="IPR001223">
    <property type="entry name" value="Glyco_hydro18_cat"/>
</dbReference>
<evidence type="ECO:0000256" key="5">
    <source>
        <dbReference type="SAM" id="Phobius"/>
    </source>
</evidence>
<dbReference type="Proteomes" id="UP001177003">
    <property type="component" value="Chromosome 5"/>
</dbReference>
<evidence type="ECO:0000256" key="1">
    <source>
        <dbReference type="ARBA" id="ARBA00022801"/>
    </source>
</evidence>
<sequence>MKTHTIFGGFWFFIITIILTLLQLCNGKVFMEYIGATGKPVTMDEVPIDDGIDFHFILSFAIDADASGNPQNGIFKPYWASSLTPESVAAVKSKHPNVKAMASLSGWSLDSTTLRWYQPENSQTWISNAFKSLKSIIQTYNLDGIDIDYENFPKHNESFSYCIGELITYLKNQSVISVATIAPYRLTTIPYVQLFAAYGGVIDYVNHQFYTDKVRTTEAYLEDFQLRTAQFDKEKVLPSYEIDGRGIQGEAFFDALHILEENGFDINGIMIYSADASASTNLTTKFYYEQKSQEFLLNSSRV</sequence>
<keyword evidence="1 3" id="KW-0378">Hydrolase</keyword>
<dbReference type="InterPro" id="IPR001579">
    <property type="entry name" value="Glyco_hydro_18_chit_AS"/>
</dbReference>
<keyword evidence="5" id="KW-0812">Transmembrane</keyword>
<reference evidence="7" key="1">
    <citation type="submission" date="2023-04" db="EMBL/GenBank/DDBJ databases">
        <authorList>
            <person name="Vijverberg K."/>
            <person name="Xiong W."/>
            <person name="Schranz E."/>
        </authorList>
    </citation>
    <scope>NUCLEOTIDE SEQUENCE</scope>
</reference>
<protein>
    <recommendedName>
        <fullName evidence="6">GH18 domain-containing protein</fullName>
    </recommendedName>
</protein>
<feature type="domain" description="GH18" evidence="6">
    <location>
        <begin position="28"/>
        <end position="293"/>
    </location>
</feature>
<dbReference type="PROSITE" id="PS51910">
    <property type="entry name" value="GH18_2"/>
    <property type="match status" value="1"/>
</dbReference>
<evidence type="ECO:0000256" key="3">
    <source>
        <dbReference type="RuleBase" id="RU000489"/>
    </source>
</evidence>
<dbReference type="GO" id="GO:0005975">
    <property type="term" value="P:carbohydrate metabolic process"/>
    <property type="evidence" value="ECO:0007669"/>
    <property type="project" value="InterPro"/>
</dbReference>
<dbReference type="PANTHER" id="PTHR46476">
    <property type="entry name" value="CHITINASE 2-LIKE"/>
    <property type="match status" value="1"/>
</dbReference>
<evidence type="ECO:0000256" key="2">
    <source>
        <dbReference type="ARBA" id="ARBA00023295"/>
    </source>
</evidence>
<dbReference type="PANTHER" id="PTHR46476:SF9">
    <property type="entry name" value="GH18 DOMAIN-CONTAINING PROTEIN"/>
    <property type="match status" value="1"/>
</dbReference>
<dbReference type="PROSITE" id="PS01095">
    <property type="entry name" value="GH18_1"/>
    <property type="match status" value="1"/>
</dbReference>
<keyword evidence="5" id="KW-0472">Membrane</keyword>
<comment type="similarity">
    <text evidence="4">Belongs to the glycosyl hydrolase 18 family.</text>
</comment>
<dbReference type="Gene3D" id="3.20.20.80">
    <property type="entry name" value="Glycosidases"/>
    <property type="match status" value="1"/>
</dbReference>
<dbReference type="GO" id="GO:0004553">
    <property type="term" value="F:hydrolase activity, hydrolyzing O-glycosyl compounds"/>
    <property type="evidence" value="ECO:0007669"/>
    <property type="project" value="InterPro"/>
</dbReference>
<evidence type="ECO:0000259" key="6">
    <source>
        <dbReference type="PROSITE" id="PS51910"/>
    </source>
</evidence>
<accession>A0AA36E605</accession>
<evidence type="ECO:0000256" key="4">
    <source>
        <dbReference type="RuleBase" id="RU004453"/>
    </source>
</evidence>
<keyword evidence="5" id="KW-1133">Transmembrane helix</keyword>
<feature type="transmembrane region" description="Helical" evidence="5">
    <location>
        <begin position="6"/>
        <end position="25"/>
    </location>
</feature>
<dbReference type="EMBL" id="OX465081">
    <property type="protein sequence ID" value="CAI9283512.1"/>
    <property type="molecule type" value="Genomic_DNA"/>
</dbReference>
<keyword evidence="2 3" id="KW-0326">Glycosidase</keyword>
<evidence type="ECO:0000313" key="7">
    <source>
        <dbReference type="EMBL" id="CAI9283512.1"/>
    </source>
</evidence>
<dbReference type="SUPFAM" id="SSF51445">
    <property type="entry name" value="(Trans)glycosidases"/>
    <property type="match status" value="1"/>
</dbReference>
<keyword evidence="8" id="KW-1185">Reference proteome</keyword>
<organism evidence="7 8">
    <name type="scientific">Lactuca saligna</name>
    <name type="common">Willowleaf lettuce</name>
    <dbReference type="NCBI Taxonomy" id="75948"/>
    <lineage>
        <taxon>Eukaryota</taxon>
        <taxon>Viridiplantae</taxon>
        <taxon>Streptophyta</taxon>
        <taxon>Embryophyta</taxon>
        <taxon>Tracheophyta</taxon>
        <taxon>Spermatophyta</taxon>
        <taxon>Magnoliopsida</taxon>
        <taxon>eudicotyledons</taxon>
        <taxon>Gunneridae</taxon>
        <taxon>Pentapetalae</taxon>
        <taxon>asterids</taxon>
        <taxon>campanulids</taxon>
        <taxon>Asterales</taxon>
        <taxon>Asteraceae</taxon>
        <taxon>Cichorioideae</taxon>
        <taxon>Cichorieae</taxon>
        <taxon>Lactucinae</taxon>
        <taxon>Lactuca</taxon>
    </lineage>
</organism>